<dbReference type="HOGENOM" id="CLU_1947711_0_0_11"/>
<evidence type="ECO:0000313" key="2">
    <source>
        <dbReference type="Proteomes" id="UP000008703"/>
    </source>
</evidence>
<geneLocation type="plasmid" evidence="1 2">
    <name>pSTRVI02</name>
</geneLocation>
<accession>G2PHW6</accession>
<protein>
    <submittedName>
        <fullName evidence="1">Uncharacterized protein</fullName>
    </submittedName>
</protein>
<gene>
    <name evidence="1" type="ORF">Strvi_0142</name>
</gene>
<dbReference type="Proteomes" id="UP000008703">
    <property type="component" value="Plasmid pSTRVI02"/>
</dbReference>
<dbReference type="EMBL" id="CP002996">
    <property type="protein sequence ID" value="AEM88917.1"/>
    <property type="molecule type" value="Genomic_DNA"/>
</dbReference>
<reference evidence="1" key="1">
    <citation type="submission" date="2011-08" db="EMBL/GenBank/DDBJ databases">
        <title>Complete sequence of plasmid 2 of Streptomyces violaceusniger Tu 4113.</title>
        <authorList>
            <consortium name="US DOE Joint Genome Institute"/>
            <person name="Lucas S."/>
            <person name="Han J."/>
            <person name="Lapidus A."/>
            <person name="Cheng J.-F."/>
            <person name="Goodwin L."/>
            <person name="Pitluck S."/>
            <person name="Peters L."/>
            <person name="Ivanova N."/>
            <person name="Daligault H."/>
            <person name="Detter J.C."/>
            <person name="Han C."/>
            <person name="Tapia R."/>
            <person name="Land M."/>
            <person name="Hauser L."/>
            <person name="Kyrpides N."/>
            <person name="Ivanova N."/>
            <person name="Pagani I."/>
            <person name="Hagen A."/>
            <person name="Katz L."/>
            <person name="Fiedler H.-P."/>
            <person name="Keasling J."/>
            <person name="Fortman J."/>
            <person name="Woyke T."/>
        </authorList>
    </citation>
    <scope>NUCLEOTIDE SEQUENCE [LARGE SCALE GENOMIC DNA]</scope>
    <source>
        <strain evidence="1">Tu 4113</strain>
        <plasmid evidence="1">pSTRVI02</plasmid>
    </source>
</reference>
<proteinExistence type="predicted"/>
<keyword evidence="2" id="KW-1185">Reference proteome</keyword>
<evidence type="ECO:0000313" key="1">
    <source>
        <dbReference type="EMBL" id="AEM88917.1"/>
    </source>
</evidence>
<dbReference type="AlphaFoldDB" id="G2PHW6"/>
<organism evidence="1 2">
    <name type="scientific">Streptomyces violaceusniger (strain Tu 4113)</name>
    <dbReference type="NCBI Taxonomy" id="653045"/>
    <lineage>
        <taxon>Bacteria</taxon>
        <taxon>Bacillati</taxon>
        <taxon>Actinomycetota</taxon>
        <taxon>Actinomycetes</taxon>
        <taxon>Kitasatosporales</taxon>
        <taxon>Streptomycetaceae</taxon>
        <taxon>Streptomyces</taxon>
        <taxon>Streptomyces violaceusniger group</taxon>
    </lineage>
</organism>
<dbReference type="KEGG" id="svl:Strvi_0142"/>
<keyword evidence="1" id="KW-0614">Plasmid</keyword>
<sequence>MDTEAKRMSEAVDDLVRVIDLLIPGACPPMPTGPVSLFKGEQRVYVAKYGALPPHWSDERCLEWECAREDAVMIRWRRGSTRNQRDAAYRWLLRHSLDDMGRPKVWDTPAEPAPETTVARTVPAFALAG</sequence>
<name>G2PHW6_STRV4</name>